<dbReference type="InterPro" id="IPR037365">
    <property type="entry name" value="Slowmo/Ups"/>
</dbReference>
<dbReference type="OrthoDB" id="341300at2759"/>
<dbReference type="PANTHER" id="PTHR11158">
    <property type="entry name" value="MSF1/PX19 RELATED"/>
    <property type="match status" value="1"/>
</dbReference>
<dbReference type="GO" id="GO:0005758">
    <property type="term" value="C:mitochondrial intermembrane space"/>
    <property type="evidence" value="ECO:0007669"/>
    <property type="project" value="InterPro"/>
</dbReference>
<reference evidence="2 3" key="1">
    <citation type="journal article" date="2018" name="Sci. Rep.">
        <title>Genomic signatures of local adaptation to the degree of environmental predictability in rotifers.</title>
        <authorList>
            <person name="Franch-Gras L."/>
            <person name="Hahn C."/>
            <person name="Garcia-Roger E.M."/>
            <person name="Carmona M.J."/>
            <person name="Serra M."/>
            <person name="Gomez A."/>
        </authorList>
    </citation>
    <scope>NUCLEOTIDE SEQUENCE [LARGE SCALE GENOMIC DNA]</scope>
    <source>
        <strain evidence="2">HYR1</strain>
    </source>
</reference>
<proteinExistence type="predicted"/>
<name>A0A3M7SP03_BRAPC</name>
<dbReference type="PROSITE" id="PS50904">
    <property type="entry name" value="PRELI_MSF1"/>
    <property type="match status" value="1"/>
</dbReference>
<dbReference type="AlphaFoldDB" id="A0A3M7SP03"/>
<dbReference type="Pfam" id="PF04707">
    <property type="entry name" value="PRELI"/>
    <property type="match status" value="1"/>
</dbReference>
<dbReference type="STRING" id="10195.A0A3M7SP03"/>
<evidence type="ECO:0000313" key="3">
    <source>
        <dbReference type="Proteomes" id="UP000276133"/>
    </source>
</evidence>
<protein>
    <submittedName>
        <fullName evidence="2">PRELI domain-containing mitochondrial</fullName>
    </submittedName>
</protein>
<sequence>MVKEYFGTYTFPFNWEVVASGFWVKYPNPFSQHVVSEDVLSRSINENNVLVTKRLLVKERNFHIPKWADRYVTFKNVFVIEESYCDANKKTLTSFTRNFSSNSLMTIIEKCVYTIDPNNPNQTICTKQAHIFSPLLFGSGIEQFALKRFKKNADKASQGLQWILEKFQVNKFKGYC</sequence>
<gene>
    <name evidence="2" type="ORF">BpHYR1_011190</name>
</gene>
<comment type="caution">
    <text evidence="2">The sequence shown here is derived from an EMBL/GenBank/DDBJ whole genome shotgun (WGS) entry which is preliminary data.</text>
</comment>
<evidence type="ECO:0000259" key="1">
    <source>
        <dbReference type="PROSITE" id="PS50904"/>
    </source>
</evidence>
<evidence type="ECO:0000313" key="2">
    <source>
        <dbReference type="EMBL" id="RNA37258.1"/>
    </source>
</evidence>
<dbReference type="InterPro" id="IPR006797">
    <property type="entry name" value="PRELI/MSF1_dom"/>
</dbReference>
<keyword evidence="3" id="KW-1185">Reference proteome</keyword>
<organism evidence="2 3">
    <name type="scientific">Brachionus plicatilis</name>
    <name type="common">Marine rotifer</name>
    <name type="synonym">Brachionus muelleri</name>
    <dbReference type="NCBI Taxonomy" id="10195"/>
    <lineage>
        <taxon>Eukaryota</taxon>
        <taxon>Metazoa</taxon>
        <taxon>Spiralia</taxon>
        <taxon>Gnathifera</taxon>
        <taxon>Rotifera</taxon>
        <taxon>Eurotatoria</taxon>
        <taxon>Monogononta</taxon>
        <taxon>Pseudotrocha</taxon>
        <taxon>Ploima</taxon>
        <taxon>Brachionidae</taxon>
        <taxon>Brachionus</taxon>
    </lineage>
</organism>
<accession>A0A3M7SP03</accession>
<feature type="domain" description="PRELI/MSF1" evidence="1">
    <location>
        <begin position="2"/>
        <end position="172"/>
    </location>
</feature>
<dbReference type="Proteomes" id="UP000276133">
    <property type="component" value="Unassembled WGS sequence"/>
</dbReference>
<dbReference type="EMBL" id="REGN01001064">
    <property type="protein sequence ID" value="RNA37258.1"/>
    <property type="molecule type" value="Genomic_DNA"/>
</dbReference>